<keyword evidence="3" id="KW-1185">Reference proteome</keyword>
<dbReference type="PANTHER" id="PTHR44259">
    <property type="entry name" value="OS07G0183000 PROTEIN-RELATED"/>
    <property type="match status" value="1"/>
</dbReference>
<dbReference type="OrthoDB" id="638130at2759"/>
<evidence type="ECO:0000313" key="3">
    <source>
        <dbReference type="Proteomes" id="UP000324897"/>
    </source>
</evidence>
<dbReference type="EMBL" id="RWGY01000013">
    <property type="protein sequence ID" value="TVU25394.1"/>
    <property type="molecule type" value="Genomic_DNA"/>
</dbReference>
<proteinExistence type="predicted"/>
<organism evidence="2 3">
    <name type="scientific">Eragrostis curvula</name>
    <name type="common">weeping love grass</name>
    <dbReference type="NCBI Taxonomy" id="38414"/>
    <lineage>
        <taxon>Eukaryota</taxon>
        <taxon>Viridiplantae</taxon>
        <taxon>Streptophyta</taxon>
        <taxon>Embryophyta</taxon>
        <taxon>Tracheophyta</taxon>
        <taxon>Spermatophyta</taxon>
        <taxon>Magnoliopsida</taxon>
        <taxon>Liliopsida</taxon>
        <taxon>Poales</taxon>
        <taxon>Poaceae</taxon>
        <taxon>PACMAD clade</taxon>
        <taxon>Chloridoideae</taxon>
        <taxon>Eragrostideae</taxon>
        <taxon>Eragrostidinae</taxon>
        <taxon>Eragrostis</taxon>
    </lineage>
</organism>
<name>A0A5J9UPU0_9POAL</name>
<dbReference type="PANTHER" id="PTHR44259:SF34">
    <property type="entry name" value="DUF295 DOMAIN-CONTAINING PROTEIN"/>
    <property type="match status" value="1"/>
</dbReference>
<reference evidence="2 3" key="1">
    <citation type="journal article" date="2019" name="Sci. Rep.">
        <title>A high-quality genome of Eragrostis curvula grass provides insights into Poaceae evolution and supports new strategies to enhance forage quality.</title>
        <authorList>
            <person name="Carballo J."/>
            <person name="Santos B.A.C.M."/>
            <person name="Zappacosta D."/>
            <person name="Garbus I."/>
            <person name="Selva J.P."/>
            <person name="Gallo C.A."/>
            <person name="Diaz A."/>
            <person name="Albertini E."/>
            <person name="Caccamo M."/>
            <person name="Echenique V."/>
        </authorList>
    </citation>
    <scope>NUCLEOTIDE SEQUENCE [LARGE SCALE GENOMIC DNA]</scope>
    <source>
        <strain evidence="3">cv. Victoria</strain>
        <tissue evidence="2">Leaf</tissue>
    </source>
</reference>
<dbReference type="Gramene" id="TVU25394">
    <property type="protein sequence ID" value="TVU25394"/>
    <property type="gene ID" value="EJB05_27889"/>
</dbReference>
<evidence type="ECO:0000259" key="1">
    <source>
        <dbReference type="Pfam" id="PF03478"/>
    </source>
</evidence>
<dbReference type="InterPro" id="IPR005174">
    <property type="entry name" value="KIB1-4_b-propeller"/>
</dbReference>
<feature type="domain" description="KIB1-4 beta-propeller" evidence="1">
    <location>
        <begin position="103"/>
        <end position="366"/>
    </location>
</feature>
<dbReference type="AlphaFoldDB" id="A0A5J9UPU0"/>
<dbReference type="Pfam" id="PF03478">
    <property type="entry name" value="Beta-prop_KIB1-4"/>
    <property type="match status" value="1"/>
</dbReference>
<feature type="non-terminal residue" evidence="2">
    <location>
        <position position="1"/>
    </location>
</feature>
<gene>
    <name evidence="2" type="ORF">EJB05_27889</name>
</gene>
<dbReference type="InterPro" id="IPR050942">
    <property type="entry name" value="F-box_BR-signaling"/>
</dbReference>
<accession>A0A5J9UPU0</accession>
<comment type="caution">
    <text evidence="2">The sequence shown here is derived from an EMBL/GenBank/DDBJ whole genome shotgun (WGS) entry which is preliminary data.</text>
</comment>
<sequence>MEPTPARLRAGGLLDLPSELGGKIIERIDGVDVVHFAATSKDAEKTCRDTLLLHGSVPLLLSSRLPQPQDDLDWEYDVQQSNGAFGLHDISNGMSHRCLAVDDWIGGKDDWLVEMNTINGVLNISLFQPFTAERRPLPPTQNITDAEDRWRPMSRMLVEIEDTFYHLLRVVLCHTPDEEGGFFAVAIFDDGHLAFASQGSYVWTLLKPPKGVLYAYMDVLLMDRQIIVAVDRYGGLSRWNIEAPHVIANKMAGPIDVGDNNINPRAGFYLAQRNGRLVIVCVHGWDTDAYDGSRVTLNHQCNFIWEDRVEAKIYDPELDIWLTEEFIFESGESLFLGLNYAFFFKVPPTFEKIRGDHIYLADFNNDSTIGIDIKTGASHLIEFPVVDFNVRQPIWFRPTTDCNAMQFAKLRHISA</sequence>
<protein>
    <recommendedName>
        <fullName evidence="1">KIB1-4 beta-propeller domain-containing protein</fullName>
    </recommendedName>
</protein>
<evidence type="ECO:0000313" key="2">
    <source>
        <dbReference type="EMBL" id="TVU25394.1"/>
    </source>
</evidence>
<dbReference type="Proteomes" id="UP000324897">
    <property type="component" value="Chromosome 2"/>
</dbReference>